<sequence length="120" mass="14345">MQCPIMASGLDNVENLPNEISKILNELKTSYTTFDRCSLRKVISNDNLTSFNQYKDEIIQRKIKEQTFKSLYQHLQDNQIDYFILTQIEHKELFELLNEIDSFIEDKIELEKYKELYSII</sequence>
<evidence type="ECO:0000313" key="3">
    <source>
        <dbReference type="Proteomes" id="UP000663829"/>
    </source>
</evidence>
<comment type="caution">
    <text evidence="1">The sequence shown here is derived from an EMBL/GenBank/DDBJ whole genome shotgun (WGS) entry which is preliminary data.</text>
</comment>
<organism evidence="1 3">
    <name type="scientific">Didymodactylos carnosus</name>
    <dbReference type="NCBI Taxonomy" id="1234261"/>
    <lineage>
        <taxon>Eukaryota</taxon>
        <taxon>Metazoa</taxon>
        <taxon>Spiralia</taxon>
        <taxon>Gnathifera</taxon>
        <taxon>Rotifera</taxon>
        <taxon>Eurotatoria</taxon>
        <taxon>Bdelloidea</taxon>
        <taxon>Philodinida</taxon>
        <taxon>Philodinidae</taxon>
        <taxon>Didymodactylos</taxon>
    </lineage>
</organism>
<gene>
    <name evidence="1" type="ORF">GPM918_LOCUS43522</name>
    <name evidence="2" type="ORF">SRO942_LOCUS45033</name>
</gene>
<evidence type="ECO:0000313" key="2">
    <source>
        <dbReference type="EMBL" id="CAF4505204.1"/>
    </source>
</evidence>
<dbReference type="EMBL" id="CAJOBC010106740">
    <property type="protein sequence ID" value="CAF4505204.1"/>
    <property type="molecule type" value="Genomic_DNA"/>
</dbReference>
<dbReference type="Proteomes" id="UP000663829">
    <property type="component" value="Unassembled WGS sequence"/>
</dbReference>
<protein>
    <submittedName>
        <fullName evidence="1">Uncharacterized protein</fullName>
    </submittedName>
</protein>
<reference evidence="1" key="1">
    <citation type="submission" date="2021-02" db="EMBL/GenBank/DDBJ databases">
        <authorList>
            <person name="Nowell W R."/>
        </authorList>
    </citation>
    <scope>NUCLEOTIDE SEQUENCE</scope>
</reference>
<accession>A0A816C6D7</accession>
<name>A0A816C6D7_9BILA</name>
<dbReference type="EMBL" id="CAJNOQ010039729">
    <property type="protein sequence ID" value="CAF1617423.1"/>
    <property type="molecule type" value="Genomic_DNA"/>
</dbReference>
<proteinExistence type="predicted"/>
<dbReference type="Proteomes" id="UP000681722">
    <property type="component" value="Unassembled WGS sequence"/>
</dbReference>
<evidence type="ECO:0000313" key="1">
    <source>
        <dbReference type="EMBL" id="CAF1617423.1"/>
    </source>
</evidence>
<dbReference type="AlphaFoldDB" id="A0A816C6D7"/>
<keyword evidence="3" id="KW-1185">Reference proteome</keyword>